<dbReference type="PANTHER" id="PTHR43022">
    <property type="entry name" value="PROTEIN SMF"/>
    <property type="match status" value="1"/>
</dbReference>
<dbReference type="Pfam" id="PF17782">
    <property type="entry name" value="WHD_DprA"/>
    <property type="match status" value="1"/>
</dbReference>
<comment type="caution">
    <text evidence="4">The sequence shown here is derived from an EMBL/GenBank/DDBJ whole genome shotgun (WGS) entry which is preliminary data.</text>
</comment>
<feature type="domain" description="Smf/DprA SLOG" evidence="2">
    <location>
        <begin position="78"/>
        <end position="288"/>
    </location>
</feature>
<dbReference type="EMBL" id="VSSQ01003124">
    <property type="protein sequence ID" value="MPM19167.1"/>
    <property type="molecule type" value="Genomic_DNA"/>
</dbReference>
<dbReference type="Gene3D" id="1.10.10.10">
    <property type="entry name" value="Winged helix-like DNA-binding domain superfamily/Winged helix DNA-binding domain"/>
    <property type="match status" value="1"/>
</dbReference>
<evidence type="ECO:0000256" key="1">
    <source>
        <dbReference type="ARBA" id="ARBA00006525"/>
    </source>
</evidence>
<accession>A0A644XTD1</accession>
<name>A0A644XTD1_9ZZZZ</name>
<feature type="domain" description="DprA winged helix" evidence="3">
    <location>
        <begin position="348"/>
        <end position="397"/>
    </location>
</feature>
<reference evidence="4" key="1">
    <citation type="submission" date="2019-08" db="EMBL/GenBank/DDBJ databases">
        <authorList>
            <person name="Kucharzyk K."/>
            <person name="Murdoch R.W."/>
            <person name="Higgins S."/>
            <person name="Loffler F."/>
        </authorList>
    </citation>
    <scope>NUCLEOTIDE SEQUENCE</scope>
</reference>
<dbReference type="AlphaFoldDB" id="A0A644XTD1"/>
<dbReference type="Pfam" id="PF02481">
    <property type="entry name" value="DNA_processg_A"/>
    <property type="match status" value="1"/>
</dbReference>
<dbReference type="InterPro" id="IPR041614">
    <property type="entry name" value="DprA_WH"/>
</dbReference>
<dbReference type="InterPro" id="IPR036388">
    <property type="entry name" value="WH-like_DNA-bd_sf"/>
</dbReference>
<dbReference type="Gene3D" id="3.40.50.450">
    <property type="match status" value="1"/>
</dbReference>
<evidence type="ECO:0000313" key="4">
    <source>
        <dbReference type="EMBL" id="MPM19167.1"/>
    </source>
</evidence>
<dbReference type="NCBIfam" id="TIGR00732">
    <property type="entry name" value="dprA"/>
    <property type="match status" value="1"/>
</dbReference>
<evidence type="ECO:0000259" key="2">
    <source>
        <dbReference type="Pfam" id="PF02481"/>
    </source>
</evidence>
<proteinExistence type="inferred from homology"/>
<gene>
    <name evidence="4" type="ORF">SDC9_65585</name>
</gene>
<dbReference type="SUPFAM" id="SSF102405">
    <property type="entry name" value="MCP/YpsA-like"/>
    <property type="match status" value="1"/>
</dbReference>
<organism evidence="4">
    <name type="scientific">bioreactor metagenome</name>
    <dbReference type="NCBI Taxonomy" id="1076179"/>
    <lineage>
        <taxon>unclassified sequences</taxon>
        <taxon>metagenomes</taxon>
        <taxon>ecological metagenomes</taxon>
    </lineage>
</organism>
<dbReference type="GO" id="GO:0009294">
    <property type="term" value="P:DNA-mediated transformation"/>
    <property type="evidence" value="ECO:0007669"/>
    <property type="project" value="InterPro"/>
</dbReference>
<dbReference type="PANTHER" id="PTHR43022:SF1">
    <property type="entry name" value="PROTEIN SMF"/>
    <property type="match status" value="1"/>
</dbReference>
<comment type="similarity">
    <text evidence="1">Belongs to the DprA/Smf family.</text>
</comment>
<dbReference type="InterPro" id="IPR003488">
    <property type="entry name" value="DprA"/>
</dbReference>
<dbReference type="InterPro" id="IPR057666">
    <property type="entry name" value="DrpA_SLOG"/>
</dbReference>
<evidence type="ECO:0000259" key="3">
    <source>
        <dbReference type="Pfam" id="PF17782"/>
    </source>
</evidence>
<protein>
    <submittedName>
        <fullName evidence="4">Uncharacterized protein</fullName>
    </submittedName>
</protein>
<sequence>MASLKYWLWLTNLRGLSPRQTFAVLEHFGTPEGAFFADPAEYSLVEGLSKASVAALGSKSMSRAEEILESCDALNVRILTVQDAEYPHRLRELFDPPSVLYVRGKLLPVDEEVTISVVGSREPTPYGIQVAGELGLELARSGALVISGIARGIDSAALRGALSGGGSVISVLGNGVDVIYPAQNRELYEDVASVGALISEYAPGTSAAPEHFPIRNRIISGLSLGTVVVEGSERSGSLITARLALEQNRDVFAVPGNVGAPMSRGPNLLIRRGEAKLVTKAWDVLEDYASCYPHKVKDVFAIPDYEKEQRLESVISENIPPVKTVTEEEQKPSDKRILVWKEHSCEYTDDQRDILLTLSDRAKSADEIIEETQIPARRVFSALTLLQVKGVVTEGAGKRFSSAVMLKL</sequence>